<evidence type="ECO:0000256" key="4">
    <source>
        <dbReference type="ARBA" id="ARBA00022553"/>
    </source>
</evidence>
<dbReference type="PROSITE" id="PS50109">
    <property type="entry name" value="HIS_KIN"/>
    <property type="match status" value="1"/>
</dbReference>
<comment type="catalytic activity">
    <reaction evidence="1">
        <text>ATP + protein L-histidine = ADP + protein N-phospho-L-histidine.</text>
        <dbReference type="EC" id="2.7.13.3"/>
    </reaction>
</comment>
<evidence type="ECO:0000256" key="6">
    <source>
        <dbReference type="ARBA" id="ARBA00022692"/>
    </source>
</evidence>
<keyword evidence="16" id="KW-1185">Reference proteome</keyword>
<dbReference type="PRINTS" id="PR00344">
    <property type="entry name" value="BCTRLSENSOR"/>
</dbReference>
<keyword evidence="6 13" id="KW-0812">Transmembrane</keyword>
<evidence type="ECO:0000256" key="1">
    <source>
        <dbReference type="ARBA" id="ARBA00000085"/>
    </source>
</evidence>
<keyword evidence="5" id="KW-0808">Transferase</keyword>
<dbReference type="Gene3D" id="1.10.287.130">
    <property type="match status" value="1"/>
</dbReference>
<organism evidence="15 16">
    <name type="scientific">Agathobaculum hominis</name>
    <dbReference type="NCBI Taxonomy" id="2763014"/>
    <lineage>
        <taxon>Bacteria</taxon>
        <taxon>Bacillati</taxon>
        <taxon>Bacillota</taxon>
        <taxon>Clostridia</taxon>
        <taxon>Eubacteriales</taxon>
        <taxon>Butyricicoccaceae</taxon>
        <taxon>Agathobaculum</taxon>
    </lineage>
</organism>
<dbReference type="InterPro" id="IPR003661">
    <property type="entry name" value="HisK_dim/P_dom"/>
</dbReference>
<dbReference type="Pfam" id="PF13493">
    <property type="entry name" value="DUF4118"/>
    <property type="match status" value="1"/>
</dbReference>
<keyword evidence="10 13" id="KW-1133">Transmembrane helix</keyword>
<dbReference type="CDD" id="cd00082">
    <property type="entry name" value="HisKA"/>
    <property type="match status" value="1"/>
</dbReference>
<dbReference type="InterPro" id="IPR036890">
    <property type="entry name" value="HATPase_C_sf"/>
</dbReference>
<dbReference type="SUPFAM" id="SSF47384">
    <property type="entry name" value="Homodimeric domain of signal transducing histidine kinase"/>
    <property type="match status" value="1"/>
</dbReference>
<name>A0ABR7GJ90_9FIRM</name>
<dbReference type="PANTHER" id="PTHR45569">
    <property type="entry name" value="SENSOR PROTEIN KDPD"/>
    <property type="match status" value="1"/>
</dbReference>
<dbReference type="SMART" id="SM00387">
    <property type="entry name" value="HATPase_c"/>
    <property type="match status" value="1"/>
</dbReference>
<keyword evidence="8" id="KW-0418">Kinase</keyword>
<dbReference type="InterPro" id="IPR005467">
    <property type="entry name" value="His_kinase_dom"/>
</dbReference>
<dbReference type="InterPro" id="IPR036097">
    <property type="entry name" value="HisK_dim/P_sf"/>
</dbReference>
<evidence type="ECO:0000256" key="9">
    <source>
        <dbReference type="ARBA" id="ARBA00022840"/>
    </source>
</evidence>
<evidence type="ECO:0000256" key="12">
    <source>
        <dbReference type="ARBA" id="ARBA00023136"/>
    </source>
</evidence>
<keyword evidence="11" id="KW-0902">Two-component regulatory system</keyword>
<dbReference type="RefSeq" id="WP_186968721.1">
    <property type="nucleotide sequence ID" value="NZ_JACOPK010000001.1"/>
</dbReference>
<reference evidence="15 16" key="1">
    <citation type="submission" date="2020-08" db="EMBL/GenBank/DDBJ databases">
        <title>Genome public.</title>
        <authorList>
            <person name="Liu C."/>
            <person name="Sun Q."/>
        </authorList>
    </citation>
    <scope>NUCLEOTIDE SEQUENCE [LARGE SCALE GENOMIC DNA]</scope>
    <source>
        <strain evidence="15 16">M2</strain>
    </source>
</reference>
<evidence type="ECO:0000256" key="5">
    <source>
        <dbReference type="ARBA" id="ARBA00022679"/>
    </source>
</evidence>
<evidence type="ECO:0000256" key="8">
    <source>
        <dbReference type="ARBA" id="ARBA00022777"/>
    </source>
</evidence>
<feature type="transmembrane region" description="Helical" evidence="13">
    <location>
        <begin position="18"/>
        <end position="38"/>
    </location>
</feature>
<evidence type="ECO:0000256" key="7">
    <source>
        <dbReference type="ARBA" id="ARBA00022741"/>
    </source>
</evidence>
<protein>
    <recommendedName>
        <fullName evidence="3">histidine kinase</fullName>
        <ecNumber evidence="3">2.7.13.3</ecNumber>
    </recommendedName>
</protein>
<sequence length="361" mass="39953">MPPSTKKIRIFSFSWRDLAIFCALFGSAVLLCILLHMASSSEGFAYSIFILTVLLISRFTTGYLFGTLAAVLSVVGTNYIFTYPYWAVNFTLSGYPLTFLTMLVVSLVTCTMTTKIKRQEDLRIEAAREKMRANLLRSVSHDIRTPLTSIIGSTSAMIENPDLPEEDRLLLLTDVRDDAQWLIRVVENLLSITRMGDTTTRLVKNPEPAEEILGAVTAKFRKRYPDVRIRVSVPEDLLFVPMDAVLISQVLSNLLENAVVHGGGHTTEIRLSVRREGPEAVFAVEDNGDGIEHKVLPHLFDGTLAAAAGDMENGGKRNMGLGLSVCQAIIHAHSGSIEAHNLMEGAEFVFRLPLEQEEEKA</sequence>
<dbReference type="EMBL" id="JACOPK010000001">
    <property type="protein sequence ID" value="MBC5694390.1"/>
    <property type="molecule type" value="Genomic_DNA"/>
</dbReference>
<evidence type="ECO:0000256" key="10">
    <source>
        <dbReference type="ARBA" id="ARBA00022989"/>
    </source>
</evidence>
<proteinExistence type="predicted"/>
<feature type="domain" description="Histidine kinase" evidence="14">
    <location>
        <begin position="138"/>
        <end position="356"/>
    </location>
</feature>
<dbReference type="Proteomes" id="UP000641741">
    <property type="component" value="Unassembled WGS sequence"/>
</dbReference>
<keyword evidence="7" id="KW-0547">Nucleotide-binding</keyword>
<feature type="transmembrane region" description="Helical" evidence="13">
    <location>
        <begin position="92"/>
        <end position="113"/>
    </location>
</feature>
<comment type="subcellular location">
    <subcellularLocation>
        <location evidence="2">Membrane</location>
        <topology evidence="2">Multi-pass membrane protein</topology>
    </subcellularLocation>
</comment>
<gene>
    <name evidence="15" type="ORF">H8S02_00250</name>
</gene>
<dbReference type="Gene3D" id="3.30.565.10">
    <property type="entry name" value="Histidine kinase-like ATPase, C-terminal domain"/>
    <property type="match status" value="1"/>
</dbReference>
<comment type="caution">
    <text evidence="15">The sequence shown here is derived from an EMBL/GenBank/DDBJ whole genome shotgun (WGS) entry which is preliminary data.</text>
</comment>
<dbReference type="InterPro" id="IPR004358">
    <property type="entry name" value="Sig_transdc_His_kin-like_C"/>
</dbReference>
<dbReference type="InterPro" id="IPR003594">
    <property type="entry name" value="HATPase_dom"/>
</dbReference>
<keyword evidence="4" id="KW-0597">Phosphoprotein</keyword>
<dbReference type="EC" id="2.7.13.3" evidence="3"/>
<evidence type="ECO:0000313" key="16">
    <source>
        <dbReference type="Proteomes" id="UP000641741"/>
    </source>
</evidence>
<evidence type="ECO:0000256" key="13">
    <source>
        <dbReference type="SAM" id="Phobius"/>
    </source>
</evidence>
<dbReference type="Gene3D" id="1.20.120.620">
    <property type="entry name" value="Backbone structure of the membrane domain of e. Coli histidine kinase receptor kdpd"/>
    <property type="match status" value="1"/>
</dbReference>
<keyword evidence="9" id="KW-0067">ATP-binding</keyword>
<dbReference type="Pfam" id="PF02518">
    <property type="entry name" value="HATPase_c"/>
    <property type="match status" value="1"/>
</dbReference>
<dbReference type="InterPro" id="IPR038318">
    <property type="entry name" value="KdpD_sf"/>
</dbReference>
<keyword evidence="12 13" id="KW-0472">Membrane</keyword>
<evidence type="ECO:0000256" key="11">
    <source>
        <dbReference type="ARBA" id="ARBA00023012"/>
    </source>
</evidence>
<feature type="transmembrane region" description="Helical" evidence="13">
    <location>
        <begin position="44"/>
        <end position="61"/>
    </location>
</feature>
<dbReference type="SMART" id="SM00388">
    <property type="entry name" value="HisKA"/>
    <property type="match status" value="1"/>
</dbReference>
<evidence type="ECO:0000313" key="15">
    <source>
        <dbReference type="EMBL" id="MBC5694390.1"/>
    </source>
</evidence>
<dbReference type="PANTHER" id="PTHR45569:SF1">
    <property type="entry name" value="SENSOR PROTEIN KDPD"/>
    <property type="match status" value="1"/>
</dbReference>
<dbReference type="InterPro" id="IPR052023">
    <property type="entry name" value="Histidine_kinase_KdpD"/>
</dbReference>
<accession>A0ABR7GJ90</accession>
<evidence type="ECO:0000259" key="14">
    <source>
        <dbReference type="PROSITE" id="PS50109"/>
    </source>
</evidence>
<evidence type="ECO:0000256" key="2">
    <source>
        <dbReference type="ARBA" id="ARBA00004141"/>
    </source>
</evidence>
<dbReference type="SUPFAM" id="SSF55874">
    <property type="entry name" value="ATPase domain of HSP90 chaperone/DNA topoisomerase II/histidine kinase"/>
    <property type="match status" value="1"/>
</dbReference>
<evidence type="ECO:0000256" key="3">
    <source>
        <dbReference type="ARBA" id="ARBA00012438"/>
    </source>
</evidence>
<dbReference type="Pfam" id="PF00512">
    <property type="entry name" value="HisKA"/>
    <property type="match status" value="1"/>
</dbReference>
<dbReference type="InterPro" id="IPR025201">
    <property type="entry name" value="KdpD_TM"/>
</dbReference>